<keyword evidence="1" id="KW-0812">Transmembrane</keyword>
<dbReference type="Proteomes" id="UP000788153">
    <property type="component" value="Unassembled WGS sequence"/>
</dbReference>
<gene>
    <name evidence="2" type="ORF">FHT01_000747</name>
</gene>
<organism evidence="2 3">
    <name type="scientific">Sphingomonas japonica</name>
    <dbReference type="NCBI Taxonomy" id="511662"/>
    <lineage>
        <taxon>Bacteria</taxon>
        <taxon>Pseudomonadati</taxon>
        <taxon>Pseudomonadota</taxon>
        <taxon>Alphaproteobacteria</taxon>
        <taxon>Sphingomonadales</taxon>
        <taxon>Sphingomonadaceae</taxon>
        <taxon>Sphingomonas</taxon>
    </lineage>
</organism>
<accession>A0ABX0TY29</accession>
<name>A0ABX0TY29_9SPHN</name>
<evidence type="ECO:0000313" key="3">
    <source>
        <dbReference type="Proteomes" id="UP000788153"/>
    </source>
</evidence>
<reference evidence="2 3" key="1">
    <citation type="submission" date="2020-03" db="EMBL/GenBank/DDBJ databases">
        <title>Genomic Encyclopedia of Type Strains, Phase IV (KMG-IV): sequencing the most valuable type-strain genomes for metagenomic binning, comparative biology and taxonomic classification.</title>
        <authorList>
            <person name="Goeker M."/>
        </authorList>
    </citation>
    <scope>NUCLEOTIDE SEQUENCE [LARGE SCALE GENOMIC DNA]</scope>
    <source>
        <strain evidence="2 3">DSM 22753</strain>
    </source>
</reference>
<dbReference type="RefSeq" id="WP_140048355.1">
    <property type="nucleotide sequence ID" value="NZ_BAAAEV010000001.1"/>
</dbReference>
<proteinExistence type="predicted"/>
<keyword evidence="1" id="KW-0472">Membrane</keyword>
<keyword evidence="1" id="KW-1133">Transmembrane helix</keyword>
<sequence length="127" mass="14579">MVAAPPLPYIFGVSFFRDISPRRAFHDLRSFLGQQQKHKLAFLALSVFLFSMILVGFTIDSKFKTPYKRTIIYAESWPLDRTDAEIVAAQKIDAANRAKREAALEKRRAENRAAFKRIDDSLESWGL</sequence>
<protein>
    <submittedName>
        <fullName evidence="2">Uncharacterized protein</fullName>
    </submittedName>
</protein>
<dbReference type="EMBL" id="JAASQP010000001">
    <property type="protein sequence ID" value="NIJ23205.1"/>
    <property type="molecule type" value="Genomic_DNA"/>
</dbReference>
<evidence type="ECO:0000256" key="1">
    <source>
        <dbReference type="SAM" id="Phobius"/>
    </source>
</evidence>
<evidence type="ECO:0000313" key="2">
    <source>
        <dbReference type="EMBL" id="NIJ23205.1"/>
    </source>
</evidence>
<feature type="transmembrane region" description="Helical" evidence="1">
    <location>
        <begin position="40"/>
        <end position="59"/>
    </location>
</feature>
<comment type="caution">
    <text evidence="2">The sequence shown here is derived from an EMBL/GenBank/DDBJ whole genome shotgun (WGS) entry which is preliminary data.</text>
</comment>
<keyword evidence="3" id="KW-1185">Reference proteome</keyword>